<dbReference type="WBParaSite" id="nOo.2.0.1.t13733-RA">
    <property type="protein sequence ID" value="nOo.2.0.1.t13733-RA"/>
    <property type="gene ID" value="nOo.2.0.1.g13733"/>
</dbReference>
<protein>
    <submittedName>
        <fullName evidence="4">Synaptogyrin-1</fullName>
    </submittedName>
</protein>
<keyword evidence="1" id="KW-1133">Transmembrane helix</keyword>
<keyword evidence="1" id="KW-0472">Membrane</keyword>
<dbReference type="AlphaFoldDB" id="A0A182EZX1"/>
<accession>A0A182EZX1</accession>
<gene>
    <name evidence="2" type="ORF">NOO_LOCUS13733</name>
</gene>
<keyword evidence="3" id="KW-1185">Reference proteome</keyword>
<sequence length="108" mass="12005">EKSQELRKAYHLVCMFKSAILFALLSFVTWGASVFLAWRRYGTITNFVPSYEQNFANGIQTGPDYSYGGESEIGATGHSDRGTYQIAPFTPISTAESPVDITKSYQGY</sequence>
<dbReference type="OrthoDB" id="10041611at2759"/>
<proteinExistence type="predicted"/>
<dbReference type="STRING" id="42157.A0A182EZX1"/>
<organism evidence="4">
    <name type="scientific">Onchocerca ochengi</name>
    <name type="common">Filarial nematode worm</name>
    <dbReference type="NCBI Taxonomy" id="42157"/>
    <lineage>
        <taxon>Eukaryota</taxon>
        <taxon>Metazoa</taxon>
        <taxon>Ecdysozoa</taxon>
        <taxon>Nematoda</taxon>
        <taxon>Chromadorea</taxon>
        <taxon>Rhabditida</taxon>
        <taxon>Spirurina</taxon>
        <taxon>Spiruromorpha</taxon>
        <taxon>Filarioidea</taxon>
        <taxon>Onchocercidae</taxon>
        <taxon>Onchocerca</taxon>
    </lineage>
</organism>
<evidence type="ECO:0000313" key="3">
    <source>
        <dbReference type="Proteomes" id="UP000271087"/>
    </source>
</evidence>
<name>A0A182EZX1_ONCOC</name>
<dbReference type="EMBL" id="UYRW01018215">
    <property type="protein sequence ID" value="VDN04930.1"/>
    <property type="molecule type" value="Genomic_DNA"/>
</dbReference>
<evidence type="ECO:0000313" key="2">
    <source>
        <dbReference type="EMBL" id="VDN04930.1"/>
    </source>
</evidence>
<reference evidence="4" key="1">
    <citation type="submission" date="2016-06" db="UniProtKB">
        <authorList>
            <consortium name="WormBaseParasite"/>
        </authorList>
    </citation>
    <scope>IDENTIFICATION</scope>
</reference>
<evidence type="ECO:0000313" key="4">
    <source>
        <dbReference type="WBParaSite" id="nOo.2.0.1.t13733-RA"/>
    </source>
</evidence>
<reference evidence="2 3" key="2">
    <citation type="submission" date="2018-08" db="EMBL/GenBank/DDBJ databases">
        <authorList>
            <person name="Laetsch R D."/>
            <person name="Stevens L."/>
            <person name="Kumar S."/>
            <person name="Blaxter L. M."/>
        </authorList>
    </citation>
    <scope>NUCLEOTIDE SEQUENCE [LARGE SCALE GENOMIC DNA]</scope>
</reference>
<keyword evidence="1" id="KW-0812">Transmembrane</keyword>
<feature type="transmembrane region" description="Helical" evidence="1">
    <location>
        <begin position="12"/>
        <end position="38"/>
    </location>
</feature>
<dbReference type="Proteomes" id="UP000271087">
    <property type="component" value="Unassembled WGS sequence"/>
</dbReference>
<evidence type="ECO:0000256" key="1">
    <source>
        <dbReference type="SAM" id="Phobius"/>
    </source>
</evidence>